<dbReference type="EC" id="2.3.1.266" evidence="3"/>
<dbReference type="CDD" id="cd04301">
    <property type="entry name" value="NAT_SF"/>
    <property type="match status" value="1"/>
</dbReference>
<dbReference type="Proteomes" id="UP000244173">
    <property type="component" value="Chromosome"/>
</dbReference>
<sequence length="147" mass="15830">MNPQFRPATDADTERLATIAAGARDGAWTRGQIAGSLHGGSQVLVAQIDADIVGFAVLQTVLDDAELHDIVIARDWQRRGLGRQLLDTVLAAARTAGATRLLLEVRAGNGAALALYTARGFVRCGVRRDYYRTDNGREDAILMEIAL</sequence>
<comment type="similarity">
    <text evidence="3">Belongs to the acetyltransferase family. RimI subfamily.</text>
</comment>
<keyword evidence="3" id="KW-0963">Cytoplasm</keyword>
<keyword evidence="1 5" id="KW-0808">Transferase</keyword>
<comment type="function">
    <text evidence="3">Acetylates the N-terminal alanine of ribosomal protein bS18.</text>
</comment>
<dbReference type="AlphaFoldDB" id="A0A2S0P7F0"/>
<dbReference type="EMBL" id="CP028519">
    <property type="protein sequence ID" value="AVY93265.1"/>
    <property type="molecule type" value="Genomic_DNA"/>
</dbReference>
<dbReference type="Pfam" id="PF00583">
    <property type="entry name" value="Acetyltransf_1"/>
    <property type="match status" value="1"/>
</dbReference>
<evidence type="ECO:0000256" key="2">
    <source>
        <dbReference type="ARBA" id="ARBA00023315"/>
    </source>
</evidence>
<reference evidence="5 6" key="1">
    <citation type="submission" date="2018-04" db="EMBL/GenBank/DDBJ databases">
        <title>Denitrifier Microvirgula.</title>
        <authorList>
            <person name="Anderson E."/>
            <person name="Jang J."/>
            <person name="Ishii S."/>
        </authorList>
    </citation>
    <scope>NUCLEOTIDE SEQUENCE [LARGE SCALE GENOMIC DNA]</scope>
    <source>
        <strain evidence="5 6">BE2.4</strain>
    </source>
</reference>
<dbReference type="STRING" id="1122240.GCA_000620105_00508"/>
<protein>
    <recommendedName>
        <fullName evidence="3">[Ribosomal protein bS18]-alanine N-acetyltransferase</fullName>
        <ecNumber evidence="3">2.3.1.266</ecNumber>
    </recommendedName>
</protein>
<dbReference type="InterPro" id="IPR016181">
    <property type="entry name" value="Acyl_CoA_acyltransferase"/>
</dbReference>
<proteinExistence type="inferred from homology"/>
<dbReference type="GO" id="GO:0008999">
    <property type="term" value="F:protein-N-terminal-alanine acetyltransferase activity"/>
    <property type="evidence" value="ECO:0007669"/>
    <property type="project" value="UniProtKB-EC"/>
</dbReference>
<evidence type="ECO:0000313" key="5">
    <source>
        <dbReference type="EMBL" id="AVY93265.1"/>
    </source>
</evidence>
<dbReference type="SUPFAM" id="SSF55729">
    <property type="entry name" value="Acyl-CoA N-acyltransferases (Nat)"/>
    <property type="match status" value="1"/>
</dbReference>
<dbReference type="RefSeq" id="WP_107888779.1">
    <property type="nucleotide sequence ID" value="NZ_CP028519.1"/>
</dbReference>
<organism evidence="5 6">
    <name type="scientific">Microvirgula aerodenitrificans</name>
    <dbReference type="NCBI Taxonomy" id="57480"/>
    <lineage>
        <taxon>Bacteria</taxon>
        <taxon>Pseudomonadati</taxon>
        <taxon>Pseudomonadota</taxon>
        <taxon>Betaproteobacteria</taxon>
        <taxon>Neisseriales</taxon>
        <taxon>Aquaspirillaceae</taxon>
        <taxon>Microvirgula</taxon>
    </lineage>
</organism>
<dbReference type="GO" id="GO:0005737">
    <property type="term" value="C:cytoplasm"/>
    <property type="evidence" value="ECO:0007669"/>
    <property type="project" value="UniProtKB-SubCell"/>
</dbReference>
<dbReference type="InterPro" id="IPR006464">
    <property type="entry name" value="AcTrfase_RimI/Ard1"/>
</dbReference>
<dbReference type="PANTHER" id="PTHR43877">
    <property type="entry name" value="AMINOALKYLPHOSPHONATE N-ACETYLTRANSFERASE-RELATED-RELATED"/>
    <property type="match status" value="1"/>
</dbReference>
<dbReference type="PROSITE" id="PS51186">
    <property type="entry name" value="GNAT"/>
    <property type="match status" value="1"/>
</dbReference>
<comment type="catalytic activity">
    <reaction evidence="3">
        <text>N-terminal L-alanyl-[ribosomal protein bS18] + acetyl-CoA = N-terminal N(alpha)-acetyl-L-alanyl-[ribosomal protein bS18] + CoA + H(+)</text>
        <dbReference type="Rhea" id="RHEA:43756"/>
        <dbReference type="Rhea" id="RHEA-COMP:10676"/>
        <dbReference type="Rhea" id="RHEA-COMP:10677"/>
        <dbReference type="ChEBI" id="CHEBI:15378"/>
        <dbReference type="ChEBI" id="CHEBI:57287"/>
        <dbReference type="ChEBI" id="CHEBI:57288"/>
        <dbReference type="ChEBI" id="CHEBI:64718"/>
        <dbReference type="ChEBI" id="CHEBI:83683"/>
        <dbReference type="EC" id="2.3.1.266"/>
    </reaction>
</comment>
<dbReference type="Gene3D" id="3.40.630.30">
    <property type="match status" value="1"/>
</dbReference>
<dbReference type="InterPro" id="IPR050832">
    <property type="entry name" value="Bact_Acetyltransf"/>
</dbReference>
<evidence type="ECO:0000313" key="6">
    <source>
        <dbReference type="Proteomes" id="UP000244173"/>
    </source>
</evidence>
<keyword evidence="6" id="KW-1185">Reference proteome</keyword>
<dbReference type="NCBIfam" id="TIGR01575">
    <property type="entry name" value="rimI"/>
    <property type="match status" value="1"/>
</dbReference>
<evidence type="ECO:0000256" key="1">
    <source>
        <dbReference type="ARBA" id="ARBA00022679"/>
    </source>
</evidence>
<keyword evidence="2" id="KW-0012">Acyltransferase</keyword>
<dbReference type="InterPro" id="IPR000182">
    <property type="entry name" value="GNAT_dom"/>
</dbReference>
<feature type="domain" description="N-acetyltransferase" evidence="4">
    <location>
        <begin position="3"/>
        <end position="147"/>
    </location>
</feature>
<name>A0A2S0P7F0_9NEIS</name>
<dbReference type="KEGG" id="maer:DAI18_03830"/>
<comment type="subcellular location">
    <subcellularLocation>
        <location evidence="3">Cytoplasm</location>
    </subcellularLocation>
</comment>
<accession>A0A2S0P7F0</accession>
<evidence type="ECO:0000259" key="4">
    <source>
        <dbReference type="PROSITE" id="PS51186"/>
    </source>
</evidence>
<gene>
    <name evidence="5" type="primary">rimI</name>
    <name evidence="5" type="ORF">DAI18_03830</name>
</gene>
<dbReference type="OrthoDB" id="9796919at2"/>
<evidence type="ECO:0000256" key="3">
    <source>
        <dbReference type="RuleBase" id="RU363094"/>
    </source>
</evidence>